<reference evidence="2" key="1">
    <citation type="submission" date="2018-08" db="EMBL/GenBank/DDBJ databases">
        <title>Comparative genomics of wild bee and flower associated Lactobacillus reveals potential adaptation to the bee host.</title>
        <authorList>
            <person name="Vuong H.Q."/>
            <person name="Mcfrederick Q.S."/>
        </authorList>
    </citation>
    <scope>NUCLEOTIDE SEQUENCE</scope>
    <source>
        <strain evidence="2">HV_63</strain>
    </source>
</reference>
<name>A0A9Q8IMV2_9LACO</name>
<gene>
    <name evidence="2" type="ORF">DY130_04355</name>
</gene>
<dbReference type="AlphaFoldDB" id="A0A9Q8IMV2"/>
<dbReference type="RefSeq" id="WP_140936252.1">
    <property type="nucleotide sequence ID" value="NZ_QUBF01000003.1"/>
</dbReference>
<keyword evidence="1" id="KW-0812">Transmembrane</keyword>
<dbReference type="GeneID" id="58108488"/>
<dbReference type="EMBL" id="QUBG01000003">
    <property type="protein sequence ID" value="TPR44279.1"/>
    <property type="molecule type" value="Genomic_DNA"/>
</dbReference>
<dbReference type="Proteomes" id="UP000784700">
    <property type="component" value="Unassembled WGS sequence"/>
</dbReference>
<evidence type="ECO:0000313" key="2">
    <source>
        <dbReference type="EMBL" id="TPR44279.1"/>
    </source>
</evidence>
<keyword evidence="1" id="KW-0472">Membrane</keyword>
<feature type="transmembrane region" description="Helical" evidence="1">
    <location>
        <begin position="54"/>
        <end position="75"/>
    </location>
</feature>
<proteinExistence type="predicted"/>
<accession>A0A9Q8IMV2</accession>
<comment type="caution">
    <text evidence="2">The sequence shown here is derived from an EMBL/GenBank/DDBJ whole genome shotgun (WGS) entry which is preliminary data.</text>
</comment>
<feature type="transmembrane region" description="Helical" evidence="1">
    <location>
        <begin position="141"/>
        <end position="160"/>
    </location>
</feature>
<evidence type="ECO:0000313" key="3">
    <source>
        <dbReference type="Proteomes" id="UP000784700"/>
    </source>
</evidence>
<sequence>MFKTIFNYIGIIIWGFFALITIFYFNETIQVNSSTTAMGQSALSFKMVYSYWDYYFIFSLLILLPYVVHQIPILYKKHVSKIDTYKDRAMKLHNQDLNQNHTNRVWSVSGSHMNNPYNYSFSSTQSYGDLSGSLLNLFQKYLVNIIVIIFAPIFITFIIFRKFVK</sequence>
<evidence type="ECO:0000256" key="1">
    <source>
        <dbReference type="SAM" id="Phobius"/>
    </source>
</evidence>
<organism evidence="2 3">
    <name type="scientific">Apilactobacillus micheneri</name>
    <dbReference type="NCBI Taxonomy" id="1899430"/>
    <lineage>
        <taxon>Bacteria</taxon>
        <taxon>Bacillati</taxon>
        <taxon>Bacillota</taxon>
        <taxon>Bacilli</taxon>
        <taxon>Lactobacillales</taxon>
        <taxon>Lactobacillaceae</taxon>
        <taxon>Apilactobacillus</taxon>
    </lineage>
</organism>
<feature type="transmembrane region" description="Helical" evidence="1">
    <location>
        <begin position="5"/>
        <end position="25"/>
    </location>
</feature>
<protein>
    <submittedName>
        <fullName evidence="2">Uncharacterized protein</fullName>
    </submittedName>
</protein>
<keyword evidence="1" id="KW-1133">Transmembrane helix</keyword>